<dbReference type="HAMAP" id="MF_00048">
    <property type="entry name" value="UPF0102"/>
    <property type="match status" value="1"/>
</dbReference>
<gene>
    <name evidence="3" type="ordered locus">Mmol_2022</name>
</gene>
<reference evidence="4" key="1">
    <citation type="submission" date="2009-07" db="EMBL/GenBank/DDBJ databases">
        <title>Complete sequence of Methylotenera mobilis JLW8.</title>
        <authorList>
            <consortium name="US DOE Joint Genome Institute"/>
            <person name="Lucas S."/>
            <person name="Copeland A."/>
            <person name="Lapidus A."/>
            <person name="Glavina del Rio T."/>
            <person name="Tice H."/>
            <person name="Bruce D."/>
            <person name="Goodwin L."/>
            <person name="Pitluck S."/>
            <person name="LaButti K.M."/>
            <person name="Clum A."/>
            <person name="Larimer F."/>
            <person name="Land M."/>
            <person name="Hauser L."/>
            <person name="Kyrpides N."/>
            <person name="Mikhailova N."/>
            <person name="Kayluzhnaya M."/>
            <person name="Chistoserdova L."/>
        </authorList>
    </citation>
    <scope>NUCLEOTIDE SEQUENCE [LARGE SCALE GENOMIC DNA]</scope>
    <source>
        <strain evidence="4">JLW8 / ATCC BAA-1282 / DSM 17540</strain>
    </source>
</reference>
<dbReference type="eggNOG" id="COG0792">
    <property type="taxonomic scope" value="Bacteria"/>
</dbReference>
<dbReference type="AlphaFoldDB" id="C6WYK5"/>
<dbReference type="OrthoDB" id="9794876at2"/>
<keyword evidence="4" id="KW-1185">Reference proteome</keyword>
<protein>
    <recommendedName>
        <fullName evidence="2">UPF0102 protein Mmol_2022</fullName>
    </recommendedName>
</protein>
<dbReference type="InterPro" id="IPR011856">
    <property type="entry name" value="tRNA_endonuc-like_dom_sf"/>
</dbReference>
<dbReference type="InterPro" id="IPR011335">
    <property type="entry name" value="Restrct_endonuc-II-like"/>
</dbReference>
<evidence type="ECO:0000256" key="1">
    <source>
        <dbReference type="ARBA" id="ARBA00006738"/>
    </source>
</evidence>
<dbReference type="HOGENOM" id="CLU_115353_1_0_4"/>
<organism evidence="3 4">
    <name type="scientific">Methylotenera mobilis (strain JLW8 / ATCC BAA-1282 / DSM 17540)</name>
    <dbReference type="NCBI Taxonomy" id="583345"/>
    <lineage>
        <taxon>Bacteria</taxon>
        <taxon>Pseudomonadati</taxon>
        <taxon>Pseudomonadota</taxon>
        <taxon>Betaproteobacteria</taxon>
        <taxon>Nitrosomonadales</taxon>
        <taxon>Methylophilaceae</taxon>
        <taxon>Methylotenera</taxon>
    </lineage>
</organism>
<dbReference type="InterPro" id="IPR003509">
    <property type="entry name" value="UPF0102_YraN-like"/>
</dbReference>
<dbReference type="Gene3D" id="3.40.1350.10">
    <property type="match status" value="1"/>
</dbReference>
<dbReference type="PANTHER" id="PTHR34039:SF1">
    <property type="entry name" value="UPF0102 PROTEIN YRAN"/>
    <property type="match status" value="1"/>
</dbReference>
<comment type="similarity">
    <text evidence="1 2">Belongs to the UPF0102 family.</text>
</comment>
<dbReference type="SUPFAM" id="SSF52980">
    <property type="entry name" value="Restriction endonuclease-like"/>
    <property type="match status" value="1"/>
</dbReference>
<dbReference type="KEGG" id="mmb:Mmol_2022"/>
<dbReference type="PANTHER" id="PTHR34039">
    <property type="entry name" value="UPF0102 PROTEIN YRAN"/>
    <property type="match status" value="1"/>
</dbReference>
<dbReference type="NCBIfam" id="NF009150">
    <property type="entry name" value="PRK12497.1-3"/>
    <property type="match status" value="1"/>
</dbReference>
<dbReference type="NCBIfam" id="TIGR00252">
    <property type="entry name" value="YraN family protein"/>
    <property type="match status" value="1"/>
</dbReference>
<evidence type="ECO:0000313" key="4">
    <source>
        <dbReference type="Proteomes" id="UP000002742"/>
    </source>
</evidence>
<proteinExistence type="inferred from homology"/>
<dbReference type="RefSeq" id="WP_015832959.1">
    <property type="nucleotide sequence ID" value="NC_012968.1"/>
</dbReference>
<reference evidence="3 4" key="2">
    <citation type="journal article" date="2011" name="J. Bacteriol.">
        <title>Genomes of three methylotrophs from a single niche uncover genetic and metabolic divergence of Methylophilaceae.</title>
        <authorList>
            <person name="Lapidus A."/>
            <person name="Clum A."/>
            <person name="Labutti K."/>
            <person name="Kaluzhnaya M.G."/>
            <person name="Lim S."/>
            <person name="Beck D.A."/>
            <person name="Glavina Del Rio T."/>
            <person name="Nolan M."/>
            <person name="Mavromatis K."/>
            <person name="Huntemann M."/>
            <person name="Lucas S."/>
            <person name="Lidstrom M.E."/>
            <person name="Ivanova N."/>
            <person name="Chistoserdova L."/>
        </authorList>
    </citation>
    <scope>NUCLEOTIDE SEQUENCE [LARGE SCALE GENOMIC DNA]</scope>
    <source>
        <strain evidence="4">JLW8 / ATCC BAA-1282 / DSM 17540</strain>
    </source>
</reference>
<name>C6WYK5_METML</name>
<dbReference type="GO" id="GO:0003676">
    <property type="term" value="F:nucleic acid binding"/>
    <property type="evidence" value="ECO:0007669"/>
    <property type="project" value="InterPro"/>
</dbReference>
<sequence length="119" mass="13290">MTTQSQAKNITEGQLAEQIAATFLQNNGLTVIEKNFRSAYGEIDLIMRDGKTLVFVEVRLRSNTKFGGAGMSINASKQQKLTRTAERYLQINGDSACRFDAILMHALDITTVEWIKDAF</sequence>
<accession>C6WYK5</accession>
<dbReference type="EMBL" id="CP001672">
    <property type="protein sequence ID" value="ACT48924.1"/>
    <property type="molecule type" value="Genomic_DNA"/>
</dbReference>
<dbReference type="Proteomes" id="UP000002742">
    <property type="component" value="Chromosome"/>
</dbReference>
<evidence type="ECO:0000313" key="3">
    <source>
        <dbReference type="EMBL" id="ACT48924.1"/>
    </source>
</evidence>
<dbReference type="CDD" id="cd20736">
    <property type="entry name" value="PoNe_Nuclease"/>
    <property type="match status" value="1"/>
</dbReference>
<dbReference type="Pfam" id="PF02021">
    <property type="entry name" value="UPF0102"/>
    <property type="match status" value="1"/>
</dbReference>
<evidence type="ECO:0000256" key="2">
    <source>
        <dbReference type="HAMAP-Rule" id="MF_00048"/>
    </source>
</evidence>
<dbReference type="STRING" id="583345.Mmol_2022"/>